<dbReference type="PANTHER" id="PTHR19846:SF0">
    <property type="entry name" value="PRE-MRNA PROCESSING FACTOR 4"/>
    <property type="match status" value="1"/>
</dbReference>
<dbReference type="AlphaFoldDB" id="A0A4Q4TTX9"/>
<dbReference type="PRINTS" id="PR00320">
    <property type="entry name" value="GPROTEINBRPT"/>
</dbReference>
<dbReference type="PANTHER" id="PTHR19846">
    <property type="entry name" value="WD40 REPEAT PROTEIN"/>
    <property type="match status" value="1"/>
</dbReference>
<evidence type="ECO:0000256" key="3">
    <source>
        <dbReference type="PROSITE-ProRule" id="PRU00221"/>
    </source>
</evidence>
<dbReference type="SUPFAM" id="SSF50978">
    <property type="entry name" value="WD40 repeat-like"/>
    <property type="match status" value="1"/>
</dbReference>
<dbReference type="Pfam" id="PF00400">
    <property type="entry name" value="WD40"/>
    <property type="match status" value="5"/>
</dbReference>
<dbReference type="OrthoDB" id="4768852at2759"/>
<dbReference type="PROSITE" id="PS50294">
    <property type="entry name" value="WD_REPEATS_REGION"/>
    <property type="match status" value="4"/>
</dbReference>
<feature type="repeat" description="WD" evidence="3">
    <location>
        <begin position="99"/>
        <end position="140"/>
    </location>
</feature>
<dbReference type="PROSITE" id="PS50082">
    <property type="entry name" value="WD_REPEATS_2"/>
    <property type="match status" value="4"/>
</dbReference>
<evidence type="ECO:0000256" key="1">
    <source>
        <dbReference type="ARBA" id="ARBA00022574"/>
    </source>
</evidence>
<dbReference type="InterPro" id="IPR015943">
    <property type="entry name" value="WD40/YVTN_repeat-like_dom_sf"/>
</dbReference>
<evidence type="ECO:0000313" key="4">
    <source>
        <dbReference type="EMBL" id="RYP10911.1"/>
    </source>
</evidence>
<feature type="repeat" description="WD" evidence="3">
    <location>
        <begin position="57"/>
        <end position="98"/>
    </location>
</feature>
<dbReference type="PROSITE" id="PS00678">
    <property type="entry name" value="WD_REPEATS_1"/>
    <property type="match status" value="3"/>
</dbReference>
<protein>
    <submittedName>
        <fullName evidence="4">Uncharacterized protein</fullName>
    </submittedName>
</protein>
<keyword evidence="2" id="KW-0677">Repeat</keyword>
<feature type="repeat" description="WD" evidence="3">
    <location>
        <begin position="141"/>
        <end position="182"/>
    </location>
</feature>
<proteinExistence type="predicted"/>
<dbReference type="Proteomes" id="UP000293360">
    <property type="component" value="Unassembled WGS sequence"/>
</dbReference>
<comment type="caution">
    <text evidence="4">The sequence shown here is derived from an EMBL/GenBank/DDBJ whole genome shotgun (WGS) entry which is preliminary data.</text>
</comment>
<dbReference type="GO" id="GO:0046540">
    <property type="term" value="C:U4/U6 x U5 tri-snRNP complex"/>
    <property type="evidence" value="ECO:0007669"/>
    <property type="project" value="TreeGrafter"/>
</dbReference>
<dbReference type="CDD" id="cd00200">
    <property type="entry name" value="WD40"/>
    <property type="match status" value="1"/>
</dbReference>
<dbReference type="GO" id="GO:0030621">
    <property type="term" value="F:U4 snRNA binding"/>
    <property type="evidence" value="ECO:0007669"/>
    <property type="project" value="TreeGrafter"/>
</dbReference>
<dbReference type="Gene3D" id="2.130.10.10">
    <property type="entry name" value="YVTN repeat-like/Quinoprotein amine dehydrogenase"/>
    <property type="match status" value="2"/>
</dbReference>
<organism evidence="4 5">
    <name type="scientific">Monosporascus ibericus</name>
    <dbReference type="NCBI Taxonomy" id="155417"/>
    <lineage>
        <taxon>Eukaryota</taxon>
        <taxon>Fungi</taxon>
        <taxon>Dikarya</taxon>
        <taxon>Ascomycota</taxon>
        <taxon>Pezizomycotina</taxon>
        <taxon>Sordariomycetes</taxon>
        <taxon>Xylariomycetidae</taxon>
        <taxon>Xylariales</taxon>
        <taxon>Xylariales incertae sedis</taxon>
        <taxon>Monosporascus</taxon>
    </lineage>
</organism>
<dbReference type="InterPro" id="IPR020472">
    <property type="entry name" value="WD40_PAC1"/>
</dbReference>
<gene>
    <name evidence="4" type="ORF">DL764_000347</name>
</gene>
<keyword evidence="5" id="KW-1185">Reference proteome</keyword>
<dbReference type="GO" id="GO:0017070">
    <property type="term" value="F:U6 snRNA binding"/>
    <property type="evidence" value="ECO:0007669"/>
    <property type="project" value="TreeGrafter"/>
</dbReference>
<feature type="repeat" description="WD" evidence="3">
    <location>
        <begin position="183"/>
        <end position="224"/>
    </location>
</feature>
<dbReference type="EMBL" id="QJNU01000010">
    <property type="protein sequence ID" value="RYP10911.1"/>
    <property type="molecule type" value="Genomic_DNA"/>
</dbReference>
<dbReference type="InterPro" id="IPR001680">
    <property type="entry name" value="WD40_rpt"/>
</dbReference>
<keyword evidence="1 3" id="KW-0853">WD repeat</keyword>
<dbReference type="SMART" id="SM00320">
    <property type="entry name" value="WD40"/>
    <property type="match status" value="5"/>
</dbReference>
<evidence type="ECO:0000313" key="5">
    <source>
        <dbReference type="Proteomes" id="UP000293360"/>
    </source>
</evidence>
<reference evidence="4 5" key="1">
    <citation type="submission" date="2018-06" db="EMBL/GenBank/DDBJ databases">
        <title>Complete Genomes of Monosporascus.</title>
        <authorList>
            <person name="Robinson A.J."/>
            <person name="Natvig D.O."/>
        </authorList>
    </citation>
    <scope>NUCLEOTIDE SEQUENCE [LARGE SCALE GENOMIC DNA]</scope>
    <source>
        <strain evidence="4 5">CBS 110550</strain>
    </source>
</reference>
<dbReference type="InterPro" id="IPR019775">
    <property type="entry name" value="WD40_repeat_CS"/>
</dbReference>
<name>A0A4Q4TTX9_9PEZI</name>
<sequence length="326" mass="34756">MSKLDGILKGKATQLNELIQDATQFIRYHRSAIESSPLQLVLKPAVQDKWGPCLLTLIGHGGWVNSVAFSPDSKFIVSGSIDSTVKVWDAATGADFSTLVGHGGRVNSVTFSPDSKFVASGSDDNTVKVWDAATGAYLLTLEGHGSYVTSLAFSPDSKLVASGSGDNTVKVWDALTGAYLLTFESHGRCVTSVAFSPDSSQLASGSWDRTVKVWDAATGTCLSTSEGRGCEVSSVAFSPDGSYLITNTGIIYLLAPSENNLLLTDLQQSPNDYNNLGLKNEWITYNGRNLLWLPPDYRPECSAVTARAIAVGCGSGRVWVSTFSFS</sequence>
<dbReference type="GO" id="GO:0000398">
    <property type="term" value="P:mRNA splicing, via spliceosome"/>
    <property type="evidence" value="ECO:0007669"/>
    <property type="project" value="TreeGrafter"/>
</dbReference>
<evidence type="ECO:0000256" key="2">
    <source>
        <dbReference type="ARBA" id="ARBA00022737"/>
    </source>
</evidence>
<dbReference type="InterPro" id="IPR036322">
    <property type="entry name" value="WD40_repeat_dom_sf"/>
</dbReference>
<dbReference type="STRING" id="155417.A0A4Q4TTX9"/>
<accession>A0A4Q4TTX9</accession>